<dbReference type="KEGG" id="bco:Bcell_0614"/>
<dbReference type="Gene3D" id="6.10.250.690">
    <property type="match status" value="1"/>
</dbReference>
<dbReference type="STRING" id="649639.Bcell_0614"/>
<dbReference type="SMART" id="SM00448">
    <property type="entry name" value="REC"/>
    <property type="match status" value="1"/>
</dbReference>
<dbReference type="InterPro" id="IPR036388">
    <property type="entry name" value="WH-like_DNA-bd_sf"/>
</dbReference>
<keyword evidence="2" id="KW-0902">Two-component regulatory system</keyword>
<dbReference type="SMART" id="SM00862">
    <property type="entry name" value="Trans_reg_C"/>
    <property type="match status" value="1"/>
</dbReference>
<protein>
    <submittedName>
        <fullName evidence="10">Two component transcriptional regulator, winged helix family</fullName>
    </submittedName>
</protein>
<dbReference type="InterPro" id="IPR011006">
    <property type="entry name" value="CheY-like_superfamily"/>
</dbReference>
<proteinExistence type="predicted"/>
<dbReference type="EMBL" id="CP002394">
    <property type="protein sequence ID" value="ADU28896.1"/>
    <property type="molecule type" value="Genomic_DNA"/>
</dbReference>
<dbReference type="Pfam" id="PF00486">
    <property type="entry name" value="Trans_reg_C"/>
    <property type="match status" value="1"/>
</dbReference>
<keyword evidence="3" id="KW-0805">Transcription regulation</keyword>
<dbReference type="InterPro" id="IPR001789">
    <property type="entry name" value="Sig_transdc_resp-reg_receiver"/>
</dbReference>
<dbReference type="InterPro" id="IPR039420">
    <property type="entry name" value="WalR-like"/>
</dbReference>
<dbReference type="Proteomes" id="UP000001401">
    <property type="component" value="Chromosome"/>
</dbReference>
<feature type="DNA-binding region" description="OmpR/PhoB-type" evidence="7">
    <location>
        <begin position="127"/>
        <end position="225"/>
    </location>
</feature>
<keyword evidence="11" id="KW-1185">Reference proteome</keyword>
<dbReference type="PROSITE" id="PS50110">
    <property type="entry name" value="RESPONSE_REGULATORY"/>
    <property type="match status" value="1"/>
</dbReference>
<evidence type="ECO:0000259" key="9">
    <source>
        <dbReference type="PROSITE" id="PS51755"/>
    </source>
</evidence>
<keyword evidence="5" id="KW-0804">Transcription</keyword>
<feature type="domain" description="OmpR/PhoB-type" evidence="9">
    <location>
        <begin position="127"/>
        <end position="225"/>
    </location>
</feature>
<dbReference type="OrthoDB" id="9790442at2"/>
<dbReference type="PANTHER" id="PTHR48111">
    <property type="entry name" value="REGULATOR OF RPOS"/>
    <property type="match status" value="1"/>
</dbReference>
<evidence type="ECO:0000256" key="1">
    <source>
        <dbReference type="ARBA" id="ARBA00022553"/>
    </source>
</evidence>
<dbReference type="InterPro" id="IPR001867">
    <property type="entry name" value="OmpR/PhoB-type_DNA-bd"/>
</dbReference>
<evidence type="ECO:0000256" key="4">
    <source>
        <dbReference type="ARBA" id="ARBA00023125"/>
    </source>
</evidence>
<evidence type="ECO:0000256" key="5">
    <source>
        <dbReference type="ARBA" id="ARBA00023163"/>
    </source>
</evidence>
<dbReference type="PANTHER" id="PTHR48111:SF43">
    <property type="entry name" value="STAGE 0 SPORULATION PROTEIN A HOMOLOG"/>
    <property type="match status" value="1"/>
</dbReference>
<dbReference type="Pfam" id="PF00072">
    <property type="entry name" value="Response_reg"/>
    <property type="match status" value="1"/>
</dbReference>
<dbReference type="SUPFAM" id="SSF52172">
    <property type="entry name" value="CheY-like"/>
    <property type="match status" value="1"/>
</dbReference>
<dbReference type="HOGENOM" id="CLU_000445_30_3_9"/>
<feature type="modified residue" description="4-aspartylphosphate" evidence="6">
    <location>
        <position position="52"/>
    </location>
</feature>
<evidence type="ECO:0000259" key="8">
    <source>
        <dbReference type="PROSITE" id="PS50110"/>
    </source>
</evidence>
<gene>
    <name evidence="10" type="ordered locus">Bcell_0614</name>
</gene>
<evidence type="ECO:0000313" key="11">
    <source>
        <dbReference type="Proteomes" id="UP000001401"/>
    </source>
</evidence>
<dbReference type="GO" id="GO:0000156">
    <property type="term" value="F:phosphorelay response regulator activity"/>
    <property type="evidence" value="ECO:0007669"/>
    <property type="project" value="TreeGrafter"/>
</dbReference>
<dbReference type="Gene3D" id="3.40.50.2300">
    <property type="match status" value="1"/>
</dbReference>
<dbReference type="Gene3D" id="1.10.10.10">
    <property type="entry name" value="Winged helix-like DNA-binding domain superfamily/Winged helix DNA-binding domain"/>
    <property type="match status" value="1"/>
</dbReference>
<dbReference type="eggNOG" id="COG0745">
    <property type="taxonomic scope" value="Bacteria"/>
</dbReference>
<dbReference type="GO" id="GO:0006355">
    <property type="term" value="P:regulation of DNA-templated transcription"/>
    <property type="evidence" value="ECO:0007669"/>
    <property type="project" value="InterPro"/>
</dbReference>
<evidence type="ECO:0000256" key="7">
    <source>
        <dbReference type="PROSITE-ProRule" id="PRU01091"/>
    </source>
</evidence>
<sequence>MYKVLIIEDDETISSIMEENLRKWGFSSFRINDFREVLTEYTAIQPHLVLMDINLPFYDGFYWCTKIRELSTVPIIFISSRDTDADKIRAISQGGDDYIDKPFSIDLLIAKIQATLRRTYSYSDQQLNVLQYDNLVFHIEKQVVFCGDSEILLTKNESRILAVLIRNRGNVVSRTRLMKALWDDESFVDENTLTVNVNRLRKKLASLPSDDDFIKTVKGEGYRLL</sequence>
<evidence type="ECO:0000256" key="6">
    <source>
        <dbReference type="PROSITE-ProRule" id="PRU00169"/>
    </source>
</evidence>
<reference evidence="10" key="1">
    <citation type="submission" date="2010-12" db="EMBL/GenBank/DDBJ databases">
        <title>Complete sequence of Bacillus cellulosilyticus DSM 2522.</title>
        <authorList>
            <consortium name="US DOE Joint Genome Institute"/>
            <person name="Lucas S."/>
            <person name="Copeland A."/>
            <person name="Lapidus A."/>
            <person name="Cheng J.-F."/>
            <person name="Bruce D."/>
            <person name="Goodwin L."/>
            <person name="Pitluck S."/>
            <person name="Chertkov O."/>
            <person name="Detter J.C."/>
            <person name="Han C."/>
            <person name="Tapia R."/>
            <person name="Land M."/>
            <person name="Hauser L."/>
            <person name="Jeffries C."/>
            <person name="Kyrpides N."/>
            <person name="Ivanova N."/>
            <person name="Mikhailova N."/>
            <person name="Brumm P."/>
            <person name="Mead D."/>
            <person name="Woyke T."/>
        </authorList>
    </citation>
    <scope>NUCLEOTIDE SEQUENCE [LARGE SCALE GENOMIC DNA]</scope>
    <source>
        <strain evidence="10">DSM 2522</strain>
    </source>
</reference>
<keyword evidence="4 7" id="KW-0238">DNA-binding</keyword>
<keyword evidence="1 6" id="KW-0597">Phosphoprotein</keyword>
<evidence type="ECO:0000313" key="10">
    <source>
        <dbReference type="EMBL" id="ADU28896.1"/>
    </source>
</evidence>
<dbReference type="RefSeq" id="WP_013487237.1">
    <property type="nucleotide sequence ID" value="NC_014829.1"/>
</dbReference>
<dbReference type="CDD" id="cd00383">
    <property type="entry name" value="trans_reg_C"/>
    <property type="match status" value="1"/>
</dbReference>
<dbReference type="GO" id="GO:0032993">
    <property type="term" value="C:protein-DNA complex"/>
    <property type="evidence" value="ECO:0007669"/>
    <property type="project" value="TreeGrafter"/>
</dbReference>
<dbReference type="GO" id="GO:0005829">
    <property type="term" value="C:cytosol"/>
    <property type="evidence" value="ECO:0007669"/>
    <property type="project" value="TreeGrafter"/>
</dbReference>
<accession>E6TYF8</accession>
<feature type="domain" description="Response regulatory" evidence="8">
    <location>
        <begin position="3"/>
        <end position="116"/>
    </location>
</feature>
<organism evidence="10 11">
    <name type="scientific">Evansella cellulosilytica (strain ATCC 21833 / DSM 2522 / FERM P-1141 / JCM 9156 / N-4)</name>
    <name type="common">Bacillus cellulosilyticus</name>
    <dbReference type="NCBI Taxonomy" id="649639"/>
    <lineage>
        <taxon>Bacteria</taxon>
        <taxon>Bacillati</taxon>
        <taxon>Bacillota</taxon>
        <taxon>Bacilli</taxon>
        <taxon>Bacillales</taxon>
        <taxon>Bacillaceae</taxon>
        <taxon>Evansella</taxon>
    </lineage>
</organism>
<evidence type="ECO:0000256" key="2">
    <source>
        <dbReference type="ARBA" id="ARBA00023012"/>
    </source>
</evidence>
<evidence type="ECO:0000256" key="3">
    <source>
        <dbReference type="ARBA" id="ARBA00023015"/>
    </source>
</evidence>
<dbReference type="GO" id="GO:0000976">
    <property type="term" value="F:transcription cis-regulatory region binding"/>
    <property type="evidence" value="ECO:0007669"/>
    <property type="project" value="TreeGrafter"/>
</dbReference>
<dbReference type="AlphaFoldDB" id="E6TYF8"/>
<name>E6TYF8_EVAC2</name>
<dbReference type="PROSITE" id="PS51755">
    <property type="entry name" value="OMPR_PHOB"/>
    <property type="match status" value="1"/>
</dbReference>